<keyword evidence="3" id="KW-1185">Reference proteome</keyword>
<protein>
    <recommendedName>
        <fullName evidence="4">DUF3071 domain-containing protein</fullName>
    </recommendedName>
</protein>
<accession>A0A2Z5R4F1</accession>
<evidence type="ECO:0000313" key="3">
    <source>
        <dbReference type="Proteomes" id="UP000250241"/>
    </source>
</evidence>
<feature type="compositionally biased region" description="Polar residues" evidence="1">
    <location>
        <begin position="26"/>
        <end position="55"/>
    </location>
</feature>
<evidence type="ECO:0008006" key="4">
    <source>
        <dbReference type="Google" id="ProtNLM"/>
    </source>
</evidence>
<dbReference type="Proteomes" id="UP000250241">
    <property type="component" value="Chromosome"/>
</dbReference>
<feature type="compositionally biased region" description="Basic residues" evidence="1">
    <location>
        <begin position="66"/>
        <end position="77"/>
    </location>
</feature>
<proteinExistence type="predicted"/>
<dbReference type="KEGG" id="raj:RA11412_2200"/>
<dbReference type="EMBL" id="AP017895">
    <property type="protein sequence ID" value="BAV88499.1"/>
    <property type="molecule type" value="Genomic_DNA"/>
</dbReference>
<feature type="compositionally biased region" description="Low complexity" evidence="1">
    <location>
        <begin position="10"/>
        <end position="20"/>
    </location>
</feature>
<gene>
    <name evidence="2" type="ORF">RA11412_2200</name>
</gene>
<feature type="region of interest" description="Disordered" evidence="1">
    <location>
        <begin position="1"/>
        <end position="93"/>
    </location>
</feature>
<dbReference type="AlphaFoldDB" id="A0A2Z5R4F1"/>
<organism evidence="2 3">
    <name type="scientific">Rothia aeria</name>
    <dbReference type="NCBI Taxonomy" id="172042"/>
    <lineage>
        <taxon>Bacteria</taxon>
        <taxon>Bacillati</taxon>
        <taxon>Actinomycetota</taxon>
        <taxon>Actinomycetes</taxon>
        <taxon>Micrococcales</taxon>
        <taxon>Micrococcaceae</taxon>
        <taxon>Rothia</taxon>
    </lineage>
</organism>
<name>A0A2Z5R4F1_9MICC</name>
<reference evidence="2 3" key="1">
    <citation type="submission" date="2016-10" db="EMBL/GenBank/DDBJ databases">
        <title>Genome sequence of Rothia aeria strain JCM11412.</title>
        <authorList>
            <person name="Nambu T."/>
        </authorList>
    </citation>
    <scope>NUCLEOTIDE SEQUENCE [LARGE SCALE GENOMIC DNA]</scope>
    <source>
        <strain evidence="2 3">JCM 11412</strain>
    </source>
</reference>
<evidence type="ECO:0000313" key="2">
    <source>
        <dbReference type="EMBL" id="BAV88499.1"/>
    </source>
</evidence>
<evidence type="ECO:0000256" key="1">
    <source>
        <dbReference type="SAM" id="MobiDB-lite"/>
    </source>
</evidence>
<feature type="compositionally biased region" description="Basic and acidic residues" evidence="1">
    <location>
        <begin position="56"/>
        <end position="65"/>
    </location>
</feature>
<sequence>MRERAEHGLSRSSRPAAPAGAERESFSTQAQQRPAQAETTRADTATVPTEGTSTESKPEPAETKRHEKPKSSGRNKQRMSVPAWDEIIFGGRK</sequence>